<organism evidence="3 4">
    <name type="scientific">Adineta ricciae</name>
    <name type="common">Rotifer</name>
    <dbReference type="NCBI Taxonomy" id="249248"/>
    <lineage>
        <taxon>Eukaryota</taxon>
        <taxon>Metazoa</taxon>
        <taxon>Spiralia</taxon>
        <taxon>Gnathifera</taxon>
        <taxon>Rotifera</taxon>
        <taxon>Eurotatoria</taxon>
        <taxon>Bdelloidea</taxon>
        <taxon>Adinetida</taxon>
        <taxon>Adinetidae</taxon>
        <taxon>Adineta</taxon>
    </lineage>
</organism>
<accession>A0A816A075</accession>
<gene>
    <name evidence="2" type="ORF">EDS130_LOCUS44136</name>
    <name evidence="3" type="ORF">XAT740_LOCUS46479</name>
</gene>
<dbReference type="Gene3D" id="1.25.40.10">
    <property type="entry name" value="Tetratricopeptide repeat domain"/>
    <property type="match status" value="1"/>
</dbReference>
<keyword evidence="1" id="KW-1133">Transmembrane helix</keyword>
<dbReference type="EMBL" id="CAJNOJ010000810">
    <property type="protein sequence ID" value="CAF1524948.1"/>
    <property type="molecule type" value="Genomic_DNA"/>
</dbReference>
<feature type="transmembrane region" description="Helical" evidence="1">
    <location>
        <begin position="157"/>
        <end position="175"/>
    </location>
</feature>
<proteinExistence type="predicted"/>
<feature type="transmembrane region" description="Helical" evidence="1">
    <location>
        <begin position="181"/>
        <end position="202"/>
    </location>
</feature>
<evidence type="ECO:0000313" key="2">
    <source>
        <dbReference type="EMBL" id="CAF1524948.1"/>
    </source>
</evidence>
<evidence type="ECO:0000256" key="1">
    <source>
        <dbReference type="SAM" id="Phobius"/>
    </source>
</evidence>
<dbReference type="AlphaFoldDB" id="A0A816A075"/>
<keyword evidence="1" id="KW-0472">Membrane</keyword>
<comment type="caution">
    <text evidence="3">The sequence shown here is derived from an EMBL/GenBank/DDBJ whole genome shotgun (WGS) entry which is preliminary data.</text>
</comment>
<reference evidence="3" key="1">
    <citation type="submission" date="2021-02" db="EMBL/GenBank/DDBJ databases">
        <authorList>
            <person name="Nowell W R."/>
        </authorList>
    </citation>
    <scope>NUCLEOTIDE SEQUENCE</scope>
</reference>
<dbReference type="Proteomes" id="UP000663852">
    <property type="component" value="Unassembled WGS sequence"/>
</dbReference>
<keyword evidence="1" id="KW-0812">Transmembrane</keyword>
<dbReference type="SUPFAM" id="SSF48452">
    <property type="entry name" value="TPR-like"/>
    <property type="match status" value="1"/>
</dbReference>
<keyword evidence="4" id="KW-1185">Reference proteome</keyword>
<dbReference type="Proteomes" id="UP000663828">
    <property type="component" value="Unassembled WGS sequence"/>
</dbReference>
<evidence type="ECO:0000313" key="4">
    <source>
        <dbReference type="Proteomes" id="UP000663828"/>
    </source>
</evidence>
<dbReference type="OrthoDB" id="433738at2759"/>
<dbReference type="InterPro" id="IPR011990">
    <property type="entry name" value="TPR-like_helical_dom_sf"/>
</dbReference>
<protein>
    <submittedName>
        <fullName evidence="3">Uncharacterized protein</fullName>
    </submittedName>
</protein>
<sequence>MARAVPVVISWPFPANFELQTVRNLLESAKTVPESRRAVPDPTQISTDPVAGMIDLGTILENSNDADELSKLLAERAGSYLLIKNYDATVNDCDNALRLNQLNVRAYIHKTKALVQMKRTYEADIVIKKARTLFPEHLEVVHFQCDMANAWFTAGHAVLKSFASLGIGILVGLMVNKFSTYSPVTQGLIASTVTAFIFFVNLRRVLRFFSSFIYTSRVLLFHLRNRLNNWFARLPNSSITTNIQTDTTSTTTTRF</sequence>
<name>A0A816A075_ADIRI</name>
<evidence type="ECO:0000313" key="3">
    <source>
        <dbReference type="EMBL" id="CAF1590242.1"/>
    </source>
</evidence>
<dbReference type="EMBL" id="CAJNOR010006251">
    <property type="protein sequence ID" value="CAF1590242.1"/>
    <property type="molecule type" value="Genomic_DNA"/>
</dbReference>